<gene>
    <name evidence="2" type="ORF">GSOID_T00006486001</name>
</gene>
<keyword evidence="3" id="KW-1185">Reference proteome</keyword>
<evidence type="ECO:0000313" key="3">
    <source>
        <dbReference type="Proteomes" id="UP000001307"/>
    </source>
</evidence>
<evidence type="ECO:0000313" key="2">
    <source>
        <dbReference type="EMBL" id="CBY08959.1"/>
    </source>
</evidence>
<sequence>MKYSTKIVKVTAQTTKPVLISVSQQSQSEEETRKRLSRKVCSSSGNSKELTAEQVHLLVSSTASLAYLAGMTWCISDPSSPIAMSATI</sequence>
<proteinExistence type="predicted"/>
<feature type="region of interest" description="Disordered" evidence="1">
    <location>
        <begin position="22"/>
        <end position="47"/>
    </location>
</feature>
<protein>
    <submittedName>
        <fullName evidence="2">Uncharacterized protein</fullName>
    </submittedName>
</protein>
<evidence type="ECO:0000256" key="1">
    <source>
        <dbReference type="SAM" id="MobiDB-lite"/>
    </source>
</evidence>
<organism evidence="2">
    <name type="scientific">Oikopleura dioica</name>
    <name type="common">Tunicate</name>
    <dbReference type="NCBI Taxonomy" id="34765"/>
    <lineage>
        <taxon>Eukaryota</taxon>
        <taxon>Metazoa</taxon>
        <taxon>Chordata</taxon>
        <taxon>Tunicata</taxon>
        <taxon>Appendicularia</taxon>
        <taxon>Copelata</taxon>
        <taxon>Oikopleuridae</taxon>
        <taxon>Oikopleura</taxon>
    </lineage>
</organism>
<dbReference type="AlphaFoldDB" id="E4XBI4"/>
<dbReference type="EMBL" id="FN653034">
    <property type="protein sequence ID" value="CBY08959.1"/>
    <property type="molecule type" value="Genomic_DNA"/>
</dbReference>
<accession>E4XBI4</accession>
<dbReference type="Proteomes" id="UP000001307">
    <property type="component" value="Unassembled WGS sequence"/>
</dbReference>
<reference evidence="2" key="1">
    <citation type="journal article" date="2010" name="Science">
        <title>Plasticity of animal genome architecture unmasked by rapid evolution of a pelagic tunicate.</title>
        <authorList>
            <person name="Denoeud F."/>
            <person name="Henriet S."/>
            <person name="Mungpakdee S."/>
            <person name="Aury J.M."/>
            <person name="Da Silva C."/>
            <person name="Brinkmann H."/>
            <person name="Mikhaleva J."/>
            <person name="Olsen L.C."/>
            <person name="Jubin C."/>
            <person name="Canestro C."/>
            <person name="Bouquet J.M."/>
            <person name="Danks G."/>
            <person name="Poulain J."/>
            <person name="Campsteijn C."/>
            <person name="Adamski M."/>
            <person name="Cross I."/>
            <person name="Yadetie F."/>
            <person name="Muffato M."/>
            <person name="Louis A."/>
            <person name="Butcher S."/>
            <person name="Tsagkogeorga G."/>
            <person name="Konrad A."/>
            <person name="Singh S."/>
            <person name="Jensen M.F."/>
            <person name="Cong E.H."/>
            <person name="Eikeseth-Otteraa H."/>
            <person name="Noel B."/>
            <person name="Anthouard V."/>
            <person name="Porcel B.M."/>
            <person name="Kachouri-Lafond R."/>
            <person name="Nishino A."/>
            <person name="Ugolini M."/>
            <person name="Chourrout P."/>
            <person name="Nishida H."/>
            <person name="Aasland R."/>
            <person name="Huzurbazar S."/>
            <person name="Westhof E."/>
            <person name="Delsuc F."/>
            <person name="Lehrach H."/>
            <person name="Reinhardt R."/>
            <person name="Weissenbach J."/>
            <person name="Roy S.W."/>
            <person name="Artiguenave F."/>
            <person name="Postlethwait J.H."/>
            <person name="Manak J.R."/>
            <person name="Thompson E.M."/>
            <person name="Jaillon O."/>
            <person name="Du Pasquier L."/>
            <person name="Boudinot P."/>
            <person name="Liberles D.A."/>
            <person name="Volff J.N."/>
            <person name="Philippe H."/>
            <person name="Lenhard B."/>
            <person name="Roest Crollius H."/>
            <person name="Wincker P."/>
            <person name="Chourrout D."/>
        </authorList>
    </citation>
    <scope>NUCLEOTIDE SEQUENCE [LARGE SCALE GENOMIC DNA]</scope>
</reference>
<name>E4XBI4_OIKDI</name>
<dbReference type="InParanoid" id="E4XBI4"/>